<protein>
    <submittedName>
        <fullName evidence="3">Uncharacterized protein</fullName>
    </submittedName>
</protein>
<name>A0A1Y4DMI6_9BACT</name>
<feature type="region of interest" description="Disordered" evidence="1">
    <location>
        <begin position="258"/>
        <end position="286"/>
    </location>
</feature>
<proteinExistence type="predicted"/>
<evidence type="ECO:0000313" key="4">
    <source>
        <dbReference type="Proteomes" id="UP000196368"/>
    </source>
</evidence>
<comment type="caution">
    <text evidence="3">The sequence shown here is derived from an EMBL/GenBank/DDBJ whole genome shotgun (WGS) entry which is preliminary data.</text>
</comment>
<organism evidence="3 4">
    <name type="scientific">Candidatus Avelusimicrobium gallicola</name>
    <dbReference type="NCBI Taxonomy" id="2562704"/>
    <lineage>
        <taxon>Bacteria</taxon>
        <taxon>Pseudomonadati</taxon>
        <taxon>Elusimicrobiota</taxon>
        <taxon>Elusimicrobia</taxon>
        <taxon>Elusimicrobiales</taxon>
        <taxon>Elusimicrobiaceae</taxon>
        <taxon>Candidatus Avelusimicrobium</taxon>
    </lineage>
</organism>
<dbReference type="RefSeq" id="WP_087286966.1">
    <property type="nucleotide sequence ID" value="NZ_NFJD01000001.1"/>
</dbReference>
<evidence type="ECO:0000256" key="2">
    <source>
        <dbReference type="SAM" id="SignalP"/>
    </source>
</evidence>
<accession>A0A1Y4DMI6</accession>
<keyword evidence="4" id="KW-1185">Reference proteome</keyword>
<keyword evidence="2" id="KW-0732">Signal</keyword>
<feature type="signal peptide" evidence="2">
    <location>
        <begin position="1"/>
        <end position="21"/>
    </location>
</feature>
<dbReference type="Proteomes" id="UP000196368">
    <property type="component" value="Unassembled WGS sequence"/>
</dbReference>
<evidence type="ECO:0000313" key="3">
    <source>
        <dbReference type="EMBL" id="OUO57510.1"/>
    </source>
</evidence>
<evidence type="ECO:0000256" key="1">
    <source>
        <dbReference type="SAM" id="MobiDB-lite"/>
    </source>
</evidence>
<dbReference type="EMBL" id="NFJD01000001">
    <property type="protein sequence ID" value="OUO57510.1"/>
    <property type="molecule type" value="Genomic_DNA"/>
</dbReference>
<reference evidence="4" key="1">
    <citation type="submission" date="2017-04" db="EMBL/GenBank/DDBJ databases">
        <title>Function of individual gut microbiota members based on whole genome sequencing of pure cultures obtained from chicken caecum.</title>
        <authorList>
            <person name="Medvecky M."/>
            <person name="Cejkova D."/>
            <person name="Polansky O."/>
            <person name="Karasova D."/>
            <person name="Kubasova T."/>
            <person name="Cizek A."/>
            <person name="Rychlik I."/>
        </authorList>
    </citation>
    <scope>NUCLEOTIDE SEQUENCE [LARGE SCALE GENOMIC DNA]</scope>
    <source>
        <strain evidence="4">An273</strain>
    </source>
</reference>
<sequence>MQIKWLAVLCLLFSGAGWLQAQAEAPEIVIEMHGEPSPVRESVSIWDKNARQLTKLFRGKNRTYVLYHVENVSSKDTTLSAQDGTEYAFVQYGSNDTDYRKFLFKAEDPQTFVACAADIKDVLAVNKKYKVNLGVSLRDFLRQYEEKATLMNLADNAAGKVYQVYQLNYSDINHKTPSPHYFVFEEDALLQTYDSDDAYYQFVGQISNNNKQLTAQQQAQQQARQEKLQQARQEALRRQNQPVRKALVSGGTAYDQAYMPRAVNATPLPALTPSKLPAGTPLPTPQ</sequence>
<dbReference type="AlphaFoldDB" id="A0A1Y4DMI6"/>
<feature type="chain" id="PRO_5010992440" evidence="2">
    <location>
        <begin position="22"/>
        <end position="286"/>
    </location>
</feature>
<gene>
    <name evidence="3" type="ORF">B5F75_01690</name>
</gene>